<feature type="transmembrane region" description="Helical" evidence="4">
    <location>
        <begin position="342"/>
        <end position="363"/>
    </location>
</feature>
<organism evidence="6 7">
    <name type="scientific">Diploscapter pachys</name>
    <dbReference type="NCBI Taxonomy" id="2018661"/>
    <lineage>
        <taxon>Eukaryota</taxon>
        <taxon>Metazoa</taxon>
        <taxon>Ecdysozoa</taxon>
        <taxon>Nematoda</taxon>
        <taxon>Chromadorea</taxon>
        <taxon>Rhabditida</taxon>
        <taxon>Rhabditina</taxon>
        <taxon>Rhabditomorpha</taxon>
        <taxon>Rhabditoidea</taxon>
        <taxon>Rhabditidae</taxon>
        <taxon>Diploscapter</taxon>
    </lineage>
</organism>
<dbReference type="Pfam" id="PF00057">
    <property type="entry name" value="Ldl_recept_a"/>
    <property type="match status" value="1"/>
</dbReference>
<protein>
    <recommendedName>
        <fullName evidence="5">CUB domain-containing protein</fullName>
    </recommendedName>
</protein>
<dbReference type="InterPro" id="IPR000859">
    <property type="entry name" value="CUB_dom"/>
</dbReference>
<evidence type="ECO:0000256" key="3">
    <source>
        <dbReference type="SAM" id="MobiDB-lite"/>
    </source>
</evidence>
<comment type="caution">
    <text evidence="2">Lacks conserved residue(s) required for the propagation of feature annotation.</text>
</comment>
<keyword evidence="4" id="KW-0812">Transmembrane</keyword>
<dbReference type="SMART" id="SM00042">
    <property type="entry name" value="CUB"/>
    <property type="match status" value="2"/>
</dbReference>
<reference evidence="6 7" key="1">
    <citation type="journal article" date="2017" name="Curr. Biol.">
        <title>Genome architecture and evolution of a unichromosomal asexual nematode.</title>
        <authorList>
            <person name="Fradin H."/>
            <person name="Zegar C."/>
            <person name="Gutwein M."/>
            <person name="Lucas J."/>
            <person name="Kovtun M."/>
            <person name="Corcoran D."/>
            <person name="Baugh L.R."/>
            <person name="Kiontke K."/>
            <person name="Gunsalus K."/>
            <person name="Fitch D.H."/>
            <person name="Piano F."/>
        </authorList>
    </citation>
    <scope>NUCLEOTIDE SEQUENCE [LARGE SCALE GENOMIC DNA]</scope>
    <source>
        <strain evidence="6">PF1309</strain>
    </source>
</reference>
<accession>A0A2A2KHW1</accession>
<name>A0A2A2KHW1_9BILA</name>
<feature type="compositionally biased region" description="Polar residues" evidence="3">
    <location>
        <begin position="386"/>
        <end position="395"/>
    </location>
</feature>
<dbReference type="AlphaFoldDB" id="A0A2A2KHW1"/>
<feature type="region of interest" description="Disordered" evidence="3">
    <location>
        <begin position="378"/>
        <end position="407"/>
    </location>
</feature>
<dbReference type="InterPro" id="IPR036055">
    <property type="entry name" value="LDL_receptor-like_sf"/>
</dbReference>
<comment type="caution">
    <text evidence="6">The sequence shown here is derived from an EMBL/GenBank/DDBJ whole genome shotgun (WGS) entry which is preliminary data.</text>
</comment>
<dbReference type="CDD" id="cd00112">
    <property type="entry name" value="LDLa"/>
    <property type="match status" value="1"/>
</dbReference>
<dbReference type="InterPro" id="IPR053207">
    <property type="entry name" value="Non-NMDA_GluR_Accessory"/>
</dbReference>
<keyword evidence="4" id="KW-0472">Membrane</keyword>
<dbReference type="InterPro" id="IPR035914">
    <property type="entry name" value="Sperma_CUB_dom_sf"/>
</dbReference>
<proteinExistence type="predicted"/>
<dbReference type="PANTHER" id="PTHR47537:SF5">
    <property type="entry name" value="CUB DOMAIN-CONTAINING PROTEIN"/>
    <property type="match status" value="1"/>
</dbReference>
<dbReference type="CDD" id="cd00041">
    <property type="entry name" value="CUB"/>
    <property type="match status" value="2"/>
</dbReference>
<evidence type="ECO:0000256" key="4">
    <source>
        <dbReference type="SAM" id="Phobius"/>
    </source>
</evidence>
<dbReference type="STRING" id="2018661.A0A2A2KHW1"/>
<evidence type="ECO:0000256" key="1">
    <source>
        <dbReference type="ARBA" id="ARBA00023157"/>
    </source>
</evidence>
<dbReference type="PANTHER" id="PTHR47537">
    <property type="entry name" value="CUBILIN"/>
    <property type="match status" value="1"/>
</dbReference>
<evidence type="ECO:0000256" key="2">
    <source>
        <dbReference type="PROSITE-ProRule" id="PRU00059"/>
    </source>
</evidence>
<gene>
    <name evidence="6" type="ORF">WR25_00609</name>
</gene>
<sequence length="407" mass="45855">MPYASDLDCLFNITTAPSNVLQIAFLAFDLADRNPKSDQCLEAYFLVIVVDRQGKEHLGERICGSNVPEPIHTMQSSLQIQFVTTLVSGSHKGFRIQYRMLSEAAILEPPSFINEDFPPCGGHSNPLQLTGEIQSPGYPETYPSNATCNWLIRVEPRQRIYIRIVHFNLSATIAECNRASLIVFDGYRHEMVDDEKKYSPTGANDPSEARFCGSQAYYAEEGMLSYMSTANRIIVRMVTHDKPRRSDDDIDHGVQIGFKIVWTAVESLISEGGIDEEEEGISGEDECDEFVCKGGQICMEEAQGICASRSRLCIHKSLVCNGVHNCADGDFSDEAHCYSREIIIISAIAFSFVLLTICICVCCDQYRKKQKLRRMIRERREENGTAKMQTQNSERTAARRPMLENKR</sequence>
<evidence type="ECO:0000313" key="6">
    <source>
        <dbReference type="EMBL" id="PAV73636.1"/>
    </source>
</evidence>
<keyword evidence="7" id="KW-1185">Reference proteome</keyword>
<dbReference type="InterPro" id="IPR002172">
    <property type="entry name" value="LDrepeatLR_classA_rpt"/>
</dbReference>
<evidence type="ECO:0000259" key="5">
    <source>
        <dbReference type="PROSITE" id="PS01180"/>
    </source>
</evidence>
<dbReference type="SUPFAM" id="SSF49854">
    <property type="entry name" value="Spermadhesin, CUB domain"/>
    <property type="match status" value="2"/>
</dbReference>
<dbReference type="Pfam" id="PF00431">
    <property type="entry name" value="CUB"/>
    <property type="match status" value="2"/>
</dbReference>
<feature type="domain" description="CUB" evidence="5">
    <location>
        <begin position="120"/>
        <end position="265"/>
    </location>
</feature>
<dbReference type="Gene3D" id="4.10.400.10">
    <property type="entry name" value="Low-density Lipoprotein Receptor"/>
    <property type="match status" value="1"/>
</dbReference>
<dbReference type="Proteomes" id="UP000218231">
    <property type="component" value="Unassembled WGS sequence"/>
</dbReference>
<dbReference type="GO" id="GO:0005886">
    <property type="term" value="C:plasma membrane"/>
    <property type="evidence" value="ECO:0007669"/>
    <property type="project" value="TreeGrafter"/>
</dbReference>
<dbReference type="OrthoDB" id="10020456at2759"/>
<keyword evidence="1" id="KW-1015">Disulfide bond</keyword>
<evidence type="ECO:0000313" key="7">
    <source>
        <dbReference type="Proteomes" id="UP000218231"/>
    </source>
</evidence>
<dbReference type="Gene3D" id="2.60.120.290">
    <property type="entry name" value="Spermadhesin, CUB domain"/>
    <property type="match status" value="2"/>
</dbReference>
<dbReference type="PROSITE" id="PS01180">
    <property type="entry name" value="CUB"/>
    <property type="match status" value="2"/>
</dbReference>
<keyword evidence="4" id="KW-1133">Transmembrane helix</keyword>
<feature type="domain" description="CUB" evidence="5">
    <location>
        <begin position="1"/>
        <end position="101"/>
    </location>
</feature>
<dbReference type="EMBL" id="LIAE01008561">
    <property type="protein sequence ID" value="PAV73636.1"/>
    <property type="molecule type" value="Genomic_DNA"/>
</dbReference>